<sequence length="330" mass="36262">MLQSPARTFRTILALLAGTAPLSAQEAQLEPGEPQYVIISFDGASHIEQWERSRALARETGASFTYFLSCVFVLNAEDRSRYQPPEMAAGRSNVGFAQSKAEVAARLDQIWNARAEGHEIASHGCGHFDGGGWGVQAWLQEFDQFETLMREAWTSNGLEGEPAGWASFVKDEIRGFRAPYLSTGPGLFTALAKSGFDYDASTVSNGPQMPGSRNGVVTFQLPMIPEGPKQKPVIAMDYNLYVRHSGGEEQPENASAYAERAYSAFKAAFDAQQSGDRIPLQIGYHFTLMNGGAYWDALERFARDVCVREDVRCLSYTDYLKVAPAEALDG</sequence>
<evidence type="ECO:0000313" key="2">
    <source>
        <dbReference type="EMBL" id="KFB10808.1"/>
    </source>
</evidence>
<gene>
    <name evidence="2" type="ORF">EL18_01848</name>
</gene>
<dbReference type="InterPro" id="IPR052740">
    <property type="entry name" value="CE4"/>
</dbReference>
<dbReference type="Proteomes" id="UP000053675">
    <property type="component" value="Unassembled WGS sequence"/>
</dbReference>
<proteinExistence type="predicted"/>
<feature type="signal peptide" evidence="1">
    <location>
        <begin position="1"/>
        <end position="26"/>
    </location>
</feature>
<dbReference type="PATRIC" id="fig|472175.3.peg.1856"/>
<accession>A0A084UCX2</accession>
<dbReference type="GO" id="GO:0005975">
    <property type="term" value="P:carbohydrate metabolic process"/>
    <property type="evidence" value="ECO:0007669"/>
    <property type="project" value="InterPro"/>
</dbReference>
<dbReference type="PANTHER" id="PTHR45985">
    <property type="match status" value="1"/>
</dbReference>
<dbReference type="STRING" id="472175.EL18_01848"/>
<dbReference type="AlphaFoldDB" id="A0A084UCX2"/>
<dbReference type="SUPFAM" id="SSF88713">
    <property type="entry name" value="Glycoside hydrolase/deacetylase"/>
    <property type="match status" value="1"/>
</dbReference>
<dbReference type="eggNOG" id="COG0726">
    <property type="taxonomic scope" value="Bacteria"/>
</dbReference>
<protein>
    <submittedName>
        <fullName evidence="2">Polysaccharide deacetylase</fullName>
    </submittedName>
</protein>
<dbReference type="EMBL" id="JMQM01000001">
    <property type="protein sequence ID" value="KFB10808.1"/>
    <property type="molecule type" value="Genomic_DNA"/>
</dbReference>
<name>A0A084UCX2_9HYPH</name>
<dbReference type="InterPro" id="IPR011330">
    <property type="entry name" value="Glyco_hydro/deAcase_b/a-brl"/>
</dbReference>
<dbReference type="PANTHER" id="PTHR45985:SF3">
    <property type="entry name" value="CHITIN DEACETYLASE-LIKE 4"/>
    <property type="match status" value="1"/>
</dbReference>
<keyword evidence="3" id="KW-1185">Reference proteome</keyword>
<feature type="chain" id="PRO_5001783076" evidence="1">
    <location>
        <begin position="27"/>
        <end position="330"/>
    </location>
</feature>
<comment type="caution">
    <text evidence="2">The sequence shown here is derived from an EMBL/GenBank/DDBJ whole genome shotgun (WGS) entry which is preliminary data.</text>
</comment>
<dbReference type="RefSeq" id="WP_051913936.1">
    <property type="nucleotide sequence ID" value="NZ_JMQM01000001.1"/>
</dbReference>
<reference evidence="2 3" key="1">
    <citation type="submission" date="2014-05" db="EMBL/GenBank/DDBJ databases">
        <title>Draft Genome Sequence of Nitratireductor basaltis Strain UMTGB225, A Marine Bacterium Isolated from Green Barrel Tunicate.</title>
        <authorList>
            <person name="Gan H.Y."/>
        </authorList>
    </citation>
    <scope>NUCLEOTIDE SEQUENCE [LARGE SCALE GENOMIC DNA]</scope>
    <source>
        <strain evidence="2 3">UMTGB225</strain>
    </source>
</reference>
<evidence type="ECO:0000256" key="1">
    <source>
        <dbReference type="SAM" id="SignalP"/>
    </source>
</evidence>
<organism evidence="2 3">
    <name type="scientific">Nitratireductor basaltis</name>
    <dbReference type="NCBI Taxonomy" id="472175"/>
    <lineage>
        <taxon>Bacteria</taxon>
        <taxon>Pseudomonadati</taxon>
        <taxon>Pseudomonadota</taxon>
        <taxon>Alphaproteobacteria</taxon>
        <taxon>Hyphomicrobiales</taxon>
        <taxon>Phyllobacteriaceae</taxon>
        <taxon>Nitratireductor</taxon>
    </lineage>
</organism>
<dbReference type="Gene3D" id="3.20.20.370">
    <property type="entry name" value="Glycoside hydrolase/deacetylase"/>
    <property type="match status" value="1"/>
</dbReference>
<evidence type="ECO:0000313" key="3">
    <source>
        <dbReference type="Proteomes" id="UP000053675"/>
    </source>
</evidence>
<keyword evidence="1" id="KW-0732">Signal</keyword>